<organism evidence="2 3">
    <name type="scientific">Piscibacillus halophilus</name>
    <dbReference type="NCBI Taxonomy" id="571933"/>
    <lineage>
        <taxon>Bacteria</taxon>
        <taxon>Bacillati</taxon>
        <taxon>Bacillota</taxon>
        <taxon>Bacilli</taxon>
        <taxon>Bacillales</taxon>
        <taxon>Bacillaceae</taxon>
        <taxon>Piscibacillus</taxon>
    </lineage>
</organism>
<gene>
    <name evidence="2" type="ORF">SAMN05216362_10410</name>
</gene>
<dbReference type="EMBL" id="FOES01000004">
    <property type="protein sequence ID" value="SEP89358.1"/>
    <property type="molecule type" value="Genomic_DNA"/>
</dbReference>
<proteinExistence type="predicted"/>
<evidence type="ECO:0000313" key="2">
    <source>
        <dbReference type="EMBL" id="SEP89358.1"/>
    </source>
</evidence>
<feature type="transmembrane region" description="Helical" evidence="1">
    <location>
        <begin position="105"/>
        <end position="126"/>
    </location>
</feature>
<name>A0A1H9BLU0_9BACI</name>
<dbReference type="AlphaFoldDB" id="A0A1H9BLU0"/>
<evidence type="ECO:0000256" key="1">
    <source>
        <dbReference type="SAM" id="Phobius"/>
    </source>
</evidence>
<dbReference type="Proteomes" id="UP000199427">
    <property type="component" value="Unassembled WGS sequence"/>
</dbReference>
<feature type="transmembrane region" description="Helical" evidence="1">
    <location>
        <begin position="79"/>
        <end position="99"/>
    </location>
</feature>
<reference evidence="2 3" key="1">
    <citation type="submission" date="2016-10" db="EMBL/GenBank/DDBJ databases">
        <authorList>
            <person name="de Groot N.N."/>
        </authorList>
    </citation>
    <scope>NUCLEOTIDE SEQUENCE [LARGE SCALE GENOMIC DNA]</scope>
    <source>
        <strain evidence="2 3">DSM 21633</strain>
    </source>
</reference>
<sequence length="175" mass="20436">MGIERKELIIKEIQYWKESKLLPAQYCDFLLMIYSHGEGLDHSNQKQQGRLWFYINFLFLLLFIPISIYLILWMDNSLFMSLALIVGVLAIAIIHVVYYKRINSIVVHLPIILILLVGLTGTISLGKVLDLQLNYYLIVFFHCLLWISLGFWNKWIYLMVSGLVGLLILLVNLFI</sequence>
<feature type="transmembrane region" description="Helical" evidence="1">
    <location>
        <begin position="155"/>
        <end position="174"/>
    </location>
</feature>
<keyword evidence="3" id="KW-1185">Reference proteome</keyword>
<dbReference type="OrthoDB" id="2380880at2"/>
<keyword evidence="1" id="KW-0472">Membrane</keyword>
<keyword evidence="1" id="KW-0812">Transmembrane</keyword>
<keyword evidence="1" id="KW-1133">Transmembrane helix</keyword>
<protein>
    <submittedName>
        <fullName evidence="2">Uncharacterized protein</fullName>
    </submittedName>
</protein>
<dbReference type="STRING" id="571933.SAMN05216362_10410"/>
<evidence type="ECO:0000313" key="3">
    <source>
        <dbReference type="Proteomes" id="UP000199427"/>
    </source>
</evidence>
<dbReference type="RefSeq" id="WP_091772602.1">
    <property type="nucleotide sequence ID" value="NZ_FOES01000004.1"/>
</dbReference>
<accession>A0A1H9BLU0</accession>
<feature type="transmembrane region" description="Helical" evidence="1">
    <location>
        <begin position="133"/>
        <end position="149"/>
    </location>
</feature>
<feature type="transmembrane region" description="Helical" evidence="1">
    <location>
        <begin position="51"/>
        <end position="72"/>
    </location>
</feature>